<comment type="caution">
    <text evidence="1">The sequence shown here is derived from an EMBL/GenBank/DDBJ whole genome shotgun (WGS) entry which is preliminary data.</text>
</comment>
<organism evidence="1 2">
    <name type="scientific">Citricoccus parietis</name>
    <dbReference type="NCBI Taxonomy" id="592307"/>
    <lineage>
        <taxon>Bacteria</taxon>
        <taxon>Bacillati</taxon>
        <taxon>Actinomycetota</taxon>
        <taxon>Actinomycetes</taxon>
        <taxon>Micrococcales</taxon>
        <taxon>Micrococcaceae</taxon>
        <taxon>Citricoccus</taxon>
    </lineage>
</organism>
<reference evidence="1 2" key="1">
    <citation type="submission" date="2024-09" db="EMBL/GenBank/DDBJ databases">
        <authorList>
            <person name="Sun Q."/>
            <person name="Mori K."/>
        </authorList>
    </citation>
    <scope>NUCLEOTIDE SEQUENCE [LARGE SCALE GENOMIC DNA]</scope>
    <source>
        <strain evidence="1 2">CCM 7609</strain>
    </source>
</reference>
<proteinExistence type="predicted"/>
<evidence type="ECO:0000313" key="1">
    <source>
        <dbReference type="EMBL" id="MFB9073377.1"/>
    </source>
</evidence>
<name>A0ABV5G377_9MICC</name>
<protein>
    <submittedName>
        <fullName evidence="1">Uncharacterized protein</fullName>
    </submittedName>
</protein>
<gene>
    <name evidence="1" type="ORF">ACFFX0_20115</name>
</gene>
<sequence length="68" mass="7723">MRPFVRPSCRGRPARPGISVATRTTRWASPGHGQRPRDAATCSDAFPAKTPWLNLWRYTSRSQNWPSI</sequence>
<dbReference type="EMBL" id="JBHMFI010000001">
    <property type="protein sequence ID" value="MFB9073377.1"/>
    <property type="molecule type" value="Genomic_DNA"/>
</dbReference>
<dbReference type="Proteomes" id="UP001589575">
    <property type="component" value="Unassembled WGS sequence"/>
</dbReference>
<accession>A0ABV5G377</accession>
<keyword evidence="2" id="KW-1185">Reference proteome</keyword>
<evidence type="ECO:0000313" key="2">
    <source>
        <dbReference type="Proteomes" id="UP001589575"/>
    </source>
</evidence>